<dbReference type="PRINTS" id="PR00702">
    <property type="entry name" value="ACRIFLAVINRP"/>
</dbReference>
<evidence type="ECO:0000313" key="3">
    <source>
        <dbReference type="Proteomes" id="UP000643810"/>
    </source>
</evidence>
<dbReference type="SUPFAM" id="SSF82714">
    <property type="entry name" value="Multidrug efflux transporter AcrB TolC docking domain, DN and DC subdomains"/>
    <property type="match status" value="2"/>
</dbReference>
<evidence type="ECO:0000256" key="1">
    <source>
        <dbReference type="SAM" id="Phobius"/>
    </source>
</evidence>
<dbReference type="RefSeq" id="WP_186854626.1">
    <property type="nucleotide sequence ID" value="NZ_JACOPG010000004.1"/>
</dbReference>
<dbReference type="EMBL" id="JACOPG010000004">
    <property type="protein sequence ID" value="MBC5687053.1"/>
    <property type="molecule type" value="Genomic_DNA"/>
</dbReference>
<feature type="transmembrane region" description="Helical" evidence="1">
    <location>
        <begin position="384"/>
        <end position="408"/>
    </location>
</feature>
<feature type="transmembrane region" description="Helical" evidence="1">
    <location>
        <begin position="357"/>
        <end position="378"/>
    </location>
</feature>
<accession>A0ABR7GIE1</accession>
<feature type="transmembrane region" description="Helical" evidence="1">
    <location>
        <begin position="903"/>
        <end position="927"/>
    </location>
</feature>
<evidence type="ECO:0000313" key="2">
    <source>
        <dbReference type="EMBL" id="MBC5687053.1"/>
    </source>
</evidence>
<reference evidence="2 3" key="1">
    <citation type="submission" date="2020-08" db="EMBL/GenBank/DDBJ databases">
        <title>Genome public.</title>
        <authorList>
            <person name="Liu C."/>
            <person name="Sun Q."/>
        </authorList>
    </citation>
    <scope>NUCLEOTIDE SEQUENCE [LARGE SCALE GENOMIC DNA]</scope>
    <source>
        <strain evidence="2 3">NSJ-9</strain>
    </source>
</reference>
<gene>
    <name evidence="2" type="ORF">H8R94_10625</name>
</gene>
<feature type="transmembrane region" description="Helical" evidence="1">
    <location>
        <begin position="877"/>
        <end position="897"/>
    </location>
</feature>
<keyword evidence="1" id="KW-1133">Transmembrane helix</keyword>
<feature type="transmembrane region" description="Helical" evidence="1">
    <location>
        <begin position="980"/>
        <end position="1002"/>
    </location>
</feature>
<keyword evidence="3" id="KW-1185">Reference proteome</keyword>
<feature type="transmembrane region" description="Helical" evidence="1">
    <location>
        <begin position="330"/>
        <end position="350"/>
    </location>
</feature>
<feature type="transmembrane region" description="Helical" evidence="1">
    <location>
        <begin position="470"/>
        <end position="488"/>
    </location>
</feature>
<dbReference type="SUPFAM" id="SSF82693">
    <property type="entry name" value="Multidrug efflux transporter AcrB pore domain, PN1, PN2, PC1 and PC2 subdomains"/>
    <property type="match status" value="2"/>
</dbReference>
<dbReference type="Gene3D" id="3.30.2090.10">
    <property type="entry name" value="Multidrug efflux transporter AcrB TolC docking domain, DN and DC subdomains"/>
    <property type="match status" value="2"/>
</dbReference>
<sequence>MDKLTKGLLHNRYIVVFFLAIIVLLGGISYYLVPKQENPDTSIAVALVTTIYPGASPEEVEEYVTDKLEDAIGQLANVDYTTSMSMESASAVIVYYTTDVTIDQVESKLRECVSDVQGDLPDMCQTSTVKTDLVSNNQFIISLSGEDYSSEELVAYADTIKDQLEDIDHVASVSIEGASTKQVVVEADIQKLQSYNVSIENILSLMQAQNLNIPAGSIAYDSGTVTVTSDGLFTSLSDIENTVIGGADDSLSFVKLKDVANVYVENTSDKHYEQDGKGCILLVGKFDDGVNAVNVGKDVRSQINTIKKQLPENLDFHEVMYAPEAISENINGFILNLIESVLLIMVVVLIGVGIRNALVISTALPISVLVTFTVMYLLNIEFQFISIAALIISLGILVDNAVVISEAIQQRMNAGQEKEEAIVGGVKETWLPVLTSTLTTIVTFSIIYFIPGTIGKVAGTIPTVVITSLIASYIMAMCGIPVLAYFFFKPEKEKENKKPNPVHRFFDRLLGIGLRYPKRTLVFSFATLGVAALLATQLGMQFFPYSSKPVIYLDVSGETMNLDATEKVIDQVEDVLKEDELVAHYTTAIGGGLPSFFISVPSMNDADNAGRIMLELDEDALKKVGSTEKAAKQLQEEINEKVTGASIEVKCLEYSLPADDKIVYTVSGDDLDEINAFAAQMVEDLSQIEGTMNVRDTSVNAQYEYKVNLDSERLSSYGLLKYDVVKQLNTSLMGATASTYTGAEDEMDIVVRAKVDSLEQLKNLPISGSVSDTHVLLGQVADITLEPTIPLINHYNGKRYVNVLSGVQSGYVSGTIESKFEKQYLDKMDSEGLTIVEQGEMSNMMTLVGNLIKAAGVAILIIYIILLLQFKDFGKPLNILTSIPLSLIGCCFGLWILNMNIQAMALLGIVALFGIVVNNGILLIEVIDEKRRNGESVREACRSAVAARFRPIMISSVTTCIGLVPLIVSQDPMSAPMAVTLLFGLLFSTILTMVVVPTIYYLRESKKETE</sequence>
<name>A0ABR7GIE1_9FIRM</name>
<dbReference type="Gene3D" id="3.30.70.1320">
    <property type="entry name" value="Multidrug efflux transporter AcrB pore domain like"/>
    <property type="match status" value="1"/>
</dbReference>
<protein>
    <submittedName>
        <fullName evidence="2">Efflux RND transporter permease subunit</fullName>
    </submittedName>
</protein>
<dbReference type="InterPro" id="IPR027463">
    <property type="entry name" value="AcrB_DN_DC_subdom"/>
</dbReference>
<dbReference type="SUPFAM" id="SSF82866">
    <property type="entry name" value="Multidrug efflux transporter AcrB transmembrane domain"/>
    <property type="match status" value="2"/>
</dbReference>
<feature type="transmembrane region" description="Helical" evidence="1">
    <location>
        <begin position="429"/>
        <end position="450"/>
    </location>
</feature>
<dbReference type="InterPro" id="IPR001036">
    <property type="entry name" value="Acrflvin-R"/>
</dbReference>
<organism evidence="2 3">
    <name type="scientific">Roseburia lenta</name>
    <dbReference type="NCBI Taxonomy" id="2763061"/>
    <lineage>
        <taxon>Bacteria</taxon>
        <taxon>Bacillati</taxon>
        <taxon>Bacillota</taxon>
        <taxon>Clostridia</taxon>
        <taxon>Lachnospirales</taxon>
        <taxon>Lachnospiraceae</taxon>
        <taxon>Roseburia</taxon>
    </lineage>
</organism>
<feature type="transmembrane region" description="Helical" evidence="1">
    <location>
        <begin position="12"/>
        <end position="33"/>
    </location>
</feature>
<feature type="transmembrane region" description="Helical" evidence="1">
    <location>
        <begin position="948"/>
        <end position="968"/>
    </location>
</feature>
<dbReference type="Gene3D" id="3.30.70.1430">
    <property type="entry name" value="Multidrug efflux transporter AcrB pore domain"/>
    <property type="match status" value="2"/>
</dbReference>
<keyword evidence="1" id="KW-0812">Transmembrane</keyword>
<dbReference type="Pfam" id="PF00873">
    <property type="entry name" value="ACR_tran"/>
    <property type="match status" value="1"/>
</dbReference>
<dbReference type="Proteomes" id="UP000643810">
    <property type="component" value="Unassembled WGS sequence"/>
</dbReference>
<feature type="transmembrane region" description="Helical" evidence="1">
    <location>
        <begin position="851"/>
        <end position="870"/>
    </location>
</feature>
<dbReference type="PANTHER" id="PTHR32063">
    <property type="match status" value="1"/>
</dbReference>
<proteinExistence type="predicted"/>
<dbReference type="PANTHER" id="PTHR32063:SF18">
    <property type="entry name" value="CATION EFFLUX SYSTEM PROTEIN"/>
    <property type="match status" value="1"/>
</dbReference>
<keyword evidence="1" id="KW-0472">Membrane</keyword>
<dbReference type="Gene3D" id="1.20.1640.10">
    <property type="entry name" value="Multidrug efflux transporter AcrB transmembrane domain"/>
    <property type="match status" value="2"/>
</dbReference>
<feature type="transmembrane region" description="Helical" evidence="1">
    <location>
        <begin position="521"/>
        <end position="543"/>
    </location>
</feature>
<comment type="caution">
    <text evidence="2">The sequence shown here is derived from an EMBL/GenBank/DDBJ whole genome shotgun (WGS) entry which is preliminary data.</text>
</comment>
<dbReference type="Gene3D" id="3.30.70.1440">
    <property type="entry name" value="Multidrug efflux transporter AcrB pore domain"/>
    <property type="match status" value="1"/>
</dbReference>